<sequence length="106" mass="11622">MAVYAAQFKRNPVRADVPFFENMERHALLLANTNGRHVVIATVPEQDDISDPLSLKQLSKEAGPVVRRAAILDAIRKAPECPIPAVKINLVNSVSARDQPLAEPTE</sequence>
<gene>
    <name evidence="1" type="ORF">L284_20010</name>
</gene>
<evidence type="ECO:0000313" key="1">
    <source>
        <dbReference type="EMBL" id="EQB09287.1"/>
    </source>
</evidence>
<evidence type="ECO:0000313" key="2">
    <source>
        <dbReference type="Proteomes" id="UP000015527"/>
    </source>
</evidence>
<reference evidence="1 2" key="1">
    <citation type="journal article" date="2013" name="Genome Announc.">
        <title>Genome Sequence of Novosphingobium lindaniclasticum LE124T, Isolated from a Hexachlorocyclohexane Dumpsite.</title>
        <authorList>
            <person name="Saxena A."/>
            <person name="Nayyar N."/>
            <person name="Sangwan N."/>
            <person name="Kumari R."/>
            <person name="Khurana J.P."/>
            <person name="Lal R."/>
        </authorList>
    </citation>
    <scope>NUCLEOTIDE SEQUENCE [LARGE SCALE GENOMIC DNA]</scope>
    <source>
        <strain evidence="1 2">LE124</strain>
    </source>
</reference>
<organism evidence="1 2">
    <name type="scientific">Novosphingobium lindaniclasticum LE124</name>
    <dbReference type="NCBI Taxonomy" id="1096930"/>
    <lineage>
        <taxon>Bacteria</taxon>
        <taxon>Pseudomonadati</taxon>
        <taxon>Pseudomonadota</taxon>
        <taxon>Alphaproteobacteria</taxon>
        <taxon>Sphingomonadales</taxon>
        <taxon>Sphingomonadaceae</taxon>
        <taxon>Novosphingobium</taxon>
    </lineage>
</organism>
<comment type="caution">
    <text evidence="1">The sequence shown here is derived from an EMBL/GenBank/DDBJ whole genome shotgun (WGS) entry which is preliminary data.</text>
</comment>
<dbReference type="AlphaFoldDB" id="T0H8F5"/>
<keyword evidence="2" id="KW-1185">Reference proteome</keyword>
<dbReference type="Proteomes" id="UP000015527">
    <property type="component" value="Unassembled WGS sequence"/>
</dbReference>
<proteinExistence type="predicted"/>
<dbReference type="EMBL" id="ATHL01000134">
    <property type="protein sequence ID" value="EQB09287.1"/>
    <property type="molecule type" value="Genomic_DNA"/>
</dbReference>
<accession>T0H8F5</accession>
<protein>
    <submittedName>
        <fullName evidence="1">Uncharacterized protein</fullName>
    </submittedName>
</protein>
<name>T0H8F5_9SPHN</name>